<gene>
    <name evidence="2" type="ORF">EDD29_2056</name>
</gene>
<evidence type="ECO:0000313" key="3">
    <source>
        <dbReference type="Proteomes" id="UP000272400"/>
    </source>
</evidence>
<evidence type="ECO:0000259" key="1">
    <source>
        <dbReference type="Pfam" id="PF04149"/>
    </source>
</evidence>
<sequence>MTVWRKSSYSGINEECVELADLGLARGVRDSKNPGVGHQTLRANAFQALLEGIKSA</sequence>
<dbReference type="AlphaFoldDB" id="A0A3N1CT88"/>
<comment type="caution">
    <text evidence="2">The sequence shown here is derived from an EMBL/GenBank/DDBJ whole genome shotgun (WGS) entry which is preliminary data.</text>
</comment>
<dbReference type="OrthoDB" id="3483594at2"/>
<evidence type="ECO:0000313" key="2">
    <source>
        <dbReference type="EMBL" id="ROO84529.1"/>
    </source>
</evidence>
<dbReference type="RefSeq" id="WP_123664135.1">
    <property type="nucleotide sequence ID" value="NZ_RJKE01000001.1"/>
</dbReference>
<feature type="domain" description="DUF397" evidence="1">
    <location>
        <begin position="3"/>
        <end position="54"/>
    </location>
</feature>
<keyword evidence="3" id="KW-1185">Reference proteome</keyword>
<dbReference type="EMBL" id="RJKE01000001">
    <property type="protein sequence ID" value="ROO84529.1"/>
    <property type="molecule type" value="Genomic_DNA"/>
</dbReference>
<dbReference type="InterPro" id="IPR007278">
    <property type="entry name" value="DUF397"/>
</dbReference>
<reference evidence="2 3" key="1">
    <citation type="submission" date="2018-11" db="EMBL/GenBank/DDBJ databases">
        <title>Sequencing the genomes of 1000 actinobacteria strains.</title>
        <authorList>
            <person name="Klenk H.-P."/>
        </authorList>
    </citation>
    <scope>NUCLEOTIDE SEQUENCE [LARGE SCALE GENOMIC DNA]</scope>
    <source>
        <strain evidence="2 3">DSM 44254</strain>
    </source>
</reference>
<accession>A0A3N1CT88</accession>
<dbReference type="Proteomes" id="UP000272400">
    <property type="component" value="Unassembled WGS sequence"/>
</dbReference>
<protein>
    <submittedName>
        <fullName evidence="2">Uncharacterized protein DUF397</fullName>
    </submittedName>
</protein>
<proteinExistence type="predicted"/>
<dbReference type="Pfam" id="PF04149">
    <property type="entry name" value="DUF397"/>
    <property type="match status" value="1"/>
</dbReference>
<organism evidence="2 3">
    <name type="scientific">Actinocorallia herbida</name>
    <dbReference type="NCBI Taxonomy" id="58109"/>
    <lineage>
        <taxon>Bacteria</taxon>
        <taxon>Bacillati</taxon>
        <taxon>Actinomycetota</taxon>
        <taxon>Actinomycetes</taxon>
        <taxon>Streptosporangiales</taxon>
        <taxon>Thermomonosporaceae</taxon>
        <taxon>Actinocorallia</taxon>
    </lineage>
</organism>
<name>A0A3N1CT88_9ACTN</name>